<feature type="region of interest" description="Disordered" evidence="1">
    <location>
        <begin position="47"/>
        <end position="80"/>
    </location>
</feature>
<evidence type="ECO:0000256" key="1">
    <source>
        <dbReference type="SAM" id="MobiDB-lite"/>
    </source>
</evidence>
<name>A0A6C0HK26_9ZZZZ</name>
<protein>
    <submittedName>
        <fullName evidence="2">Uncharacterized protein</fullName>
    </submittedName>
</protein>
<feature type="compositionally biased region" description="Basic and acidic residues" evidence="1">
    <location>
        <begin position="24"/>
        <end position="35"/>
    </location>
</feature>
<organism evidence="2">
    <name type="scientific">viral metagenome</name>
    <dbReference type="NCBI Taxonomy" id="1070528"/>
    <lineage>
        <taxon>unclassified sequences</taxon>
        <taxon>metagenomes</taxon>
        <taxon>organismal metagenomes</taxon>
    </lineage>
</organism>
<reference evidence="2" key="1">
    <citation type="journal article" date="2020" name="Nature">
        <title>Giant virus diversity and host interactions through global metagenomics.</title>
        <authorList>
            <person name="Schulz F."/>
            <person name="Roux S."/>
            <person name="Paez-Espino D."/>
            <person name="Jungbluth S."/>
            <person name="Walsh D.A."/>
            <person name="Denef V.J."/>
            <person name="McMahon K.D."/>
            <person name="Konstantinidis K.T."/>
            <person name="Eloe-Fadrosh E.A."/>
            <person name="Kyrpides N.C."/>
            <person name="Woyke T."/>
        </authorList>
    </citation>
    <scope>NUCLEOTIDE SEQUENCE</scope>
    <source>
        <strain evidence="2">GVMAG-M-3300023184-135</strain>
    </source>
</reference>
<evidence type="ECO:0000313" key="2">
    <source>
        <dbReference type="EMBL" id="QHT81021.1"/>
    </source>
</evidence>
<dbReference type="EMBL" id="MN739976">
    <property type="protein sequence ID" value="QHT81021.1"/>
    <property type="molecule type" value="Genomic_DNA"/>
</dbReference>
<feature type="compositionally biased region" description="Basic residues" evidence="1">
    <location>
        <begin position="62"/>
        <end position="80"/>
    </location>
</feature>
<dbReference type="AlphaFoldDB" id="A0A6C0HK26"/>
<feature type="region of interest" description="Disordered" evidence="1">
    <location>
        <begin position="20"/>
        <end position="39"/>
    </location>
</feature>
<proteinExistence type="predicted"/>
<sequence length="80" mass="9212">MKEHERKIALKTIYRTAAQLASNKAREREDEAETKKKFHPVARHAAAVAREKSGHAAPYYTAKKRSGGLRRRGTRRRARK</sequence>
<accession>A0A6C0HK26</accession>